<dbReference type="PANTHER" id="PTHR37450:SF1">
    <property type="entry name" value="CIPC PROTEIN"/>
    <property type="match status" value="1"/>
</dbReference>
<dbReference type="InterPro" id="IPR022234">
    <property type="entry name" value="DUF3759"/>
</dbReference>
<dbReference type="RefSeq" id="XP_016609332.1">
    <property type="nucleotide sequence ID" value="XM_016751387.1"/>
</dbReference>
<gene>
    <name evidence="2" type="ORF">SPPG_03103</name>
</gene>
<dbReference type="eggNOG" id="ENOG502S76S">
    <property type="taxonomic scope" value="Eukaryota"/>
</dbReference>
<dbReference type="AlphaFoldDB" id="A0A0L0HJS8"/>
<feature type="coiled-coil region" evidence="1">
    <location>
        <begin position="174"/>
        <end position="208"/>
    </location>
</feature>
<protein>
    <submittedName>
        <fullName evidence="2">Uncharacterized protein</fullName>
    </submittedName>
</protein>
<evidence type="ECO:0000313" key="3">
    <source>
        <dbReference type="Proteomes" id="UP000053201"/>
    </source>
</evidence>
<keyword evidence="3" id="KW-1185">Reference proteome</keyword>
<dbReference type="InParanoid" id="A0A0L0HJS8"/>
<accession>A0A0L0HJS8</accession>
<name>A0A0L0HJS8_SPIPD</name>
<dbReference type="PANTHER" id="PTHR37450">
    <property type="entry name" value="CIPC PROTEIN"/>
    <property type="match status" value="1"/>
</dbReference>
<dbReference type="GeneID" id="27686646"/>
<dbReference type="Pfam" id="PF12585">
    <property type="entry name" value="DUF3759"/>
    <property type="match status" value="1"/>
</dbReference>
<evidence type="ECO:0000313" key="2">
    <source>
        <dbReference type="EMBL" id="KND01293.1"/>
    </source>
</evidence>
<organism evidence="2 3">
    <name type="scientific">Spizellomyces punctatus (strain DAOM BR117)</name>
    <dbReference type="NCBI Taxonomy" id="645134"/>
    <lineage>
        <taxon>Eukaryota</taxon>
        <taxon>Fungi</taxon>
        <taxon>Fungi incertae sedis</taxon>
        <taxon>Chytridiomycota</taxon>
        <taxon>Chytridiomycota incertae sedis</taxon>
        <taxon>Chytridiomycetes</taxon>
        <taxon>Spizellomycetales</taxon>
        <taxon>Spizellomycetaceae</taxon>
        <taxon>Spizellomyces</taxon>
    </lineage>
</organism>
<dbReference type="OrthoDB" id="9895617at2759"/>
<dbReference type="EMBL" id="KQ257454">
    <property type="protein sequence ID" value="KND01293.1"/>
    <property type="molecule type" value="Genomic_DNA"/>
</dbReference>
<dbReference type="STRING" id="645134.A0A0L0HJS8"/>
<proteinExistence type="predicted"/>
<dbReference type="Gene3D" id="1.20.5.170">
    <property type="match status" value="1"/>
</dbReference>
<evidence type="ECO:0000256" key="1">
    <source>
        <dbReference type="SAM" id="Coils"/>
    </source>
</evidence>
<dbReference type="Proteomes" id="UP000053201">
    <property type="component" value="Unassembled WGS sequence"/>
</dbReference>
<dbReference type="VEuPathDB" id="FungiDB:SPPG_03103"/>
<sequence length="221" mass="24339">MGYFENLLGFGDAQQRNQEVYNTERVEHHHKSSWSHEIIAGAAGYEAMKSYERHCAANGQPQSHSQMKEILAGLAAAEVDKLFETKGLDWLDRDRAKQQAIAQAHRETSPRRVLFKADMAVKVDMVAVKVDMVAVKVDMVAVKADMAEVKADMVAVKVDMVAVKADMVAVKVDMVAVKADMAEVKADMAEVKADMAEVKADMAEVKVNMAVKADMAVDIDR</sequence>
<reference evidence="2 3" key="1">
    <citation type="submission" date="2009-08" db="EMBL/GenBank/DDBJ databases">
        <title>The Genome Sequence of Spizellomyces punctatus strain DAOM BR117.</title>
        <authorList>
            <consortium name="The Broad Institute Genome Sequencing Platform"/>
            <person name="Russ C."/>
            <person name="Cuomo C."/>
            <person name="Shea T."/>
            <person name="Young S.K."/>
            <person name="Zeng Q."/>
            <person name="Koehrsen M."/>
            <person name="Haas B."/>
            <person name="Borodovsky M."/>
            <person name="Guigo R."/>
            <person name="Alvarado L."/>
            <person name="Berlin A."/>
            <person name="Bochicchio J."/>
            <person name="Borenstein D."/>
            <person name="Chapman S."/>
            <person name="Chen Z."/>
            <person name="Engels R."/>
            <person name="Freedman E."/>
            <person name="Gellesch M."/>
            <person name="Goldberg J."/>
            <person name="Griggs A."/>
            <person name="Gujja S."/>
            <person name="Heiman D."/>
            <person name="Hepburn T."/>
            <person name="Howarth C."/>
            <person name="Jen D."/>
            <person name="Larson L."/>
            <person name="Lewis B."/>
            <person name="Mehta T."/>
            <person name="Park D."/>
            <person name="Pearson M."/>
            <person name="Roberts A."/>
            <person name="Saif S."/>
            <person name="Shenoy N."/>
            <person name="Sisk P."/>
            <person name="Stolte C."/>
            <person name="Sykes S."/>
            <person name="Thomson T."/>
            <person name="Walk T."/>
            <person name="White J."/>
            <person name="Yandava C."/>
            <person name="Burger G."/>
            <person name="Gray M.W."/>
            <person name="Holland P.W.H."/>
            <person name="King N."/>
            <person name="Lang F.B.F."/>
            <person name="Roger A.J."/>
            <person name="Ruiz-Trillo I."/>
            <person name="Lander E."/>
            <person name="Nusbaum C."/>
        </authorList>
    </citation>
    <scope>NUCLEOTIDE SEQUENCE [LARGE SCALE GENOMIC DNA]</scope>
    <source>
        <strain evidence="2 3">DAOM BR117</strain>
    </source>
</reference>
<keyword evidence="1" id="KW-0175">Coiled coil</keyword>